<evidence type="ECO:0000256" key="3">
    <source>
        <dbReference type="ARBA" id="ARBA00022692"/>
    </source>
</evidence>
<dbReference type="KEGG" id="otk:C6570_02920"/>
<dbReference type="Gene3D" id="1.20.1720.10">
    <property type="entry name" value="Multidrug resistance protein D"/>
    <property type="match status" value="1"/>
</dbReference>
<protein>
    <submittedName>
        <fullName evidence="8">MFS transporter</fullName>
    </submittedName>
</protein>
<evidence type="ECO:0000256" key="6">
    <source>
        <dbReference type="SAM" id="Phobius"/>
    </source>
</evidence>
<feature type="transmembrane region" description="Helical" evidence="6">
    <location>
        <begin position="267"/>
        <end position="288"/>
    </location>
</feature>
<feature type="domain" description="Major facilitator superfamily (MFS) profile" evidence="7">
    <location>
        <begin position="13"/>
        <end position="454"/>
    </location>
</feature>
<evidence type="ECO:0000256" key="4">
    <source>
        <dbReference type="ARBA" id="ARBA00022989"/>
    </source>
</evidence>
<dbReference type="SUPFAM" id="SSF103473">
    <property type="entry name" value="MFS general substrate transporter"/>
    <property type="match status" value="1"/>
</dbReference>
<feature type="transmembrane region" description="Helical" evidence="6">
    <location>
        <begin position="300"/>
        <end position="320"/>
    </location>
</feature>
<feature type="transmembrane region" description="Helical" evidence="6">
    <location>
        <begin position="109"/>
        <end position="131"/>
    </location>
</feature>
<dbReference type="Proteomes" id="UP000239709">
    <property type="component" value="Chromosome"/>
</dbReference>
<evidence type="ECO:0000259" key="7">
    <source>
        <dbReference type="PROSITE" id="PS50850"/>
    </source>
</evidence>
<comment type="subcellular location">
    <subcellularLocation>
        <location evidence="1">Membrane</location>
        <topology evidence="1">Multi-pass membrane protein</topology>
    </subcellularLocation>
</comment>
<keyword evidence="3 6" id="KW-0812">Transmembrane</keyword>
<dbReference type="GO" id="GO:0016020">
    <property type="term" value="C:membrane"/>
    <property type="evidence" value="ECO:0007669"/>
    <property type="project" value="UniProtKB-SubCell"/>
</dbReference>
<dbReference type="InterPro" id="IPR020846">
    <property type="entry name" value="MFS_dom"/>
</dbReference>
<name>A0A2S0MJD8_9BURK</name>
<dbReference type="Gene3D" id="1.20.1250.20">
    <property type="entry name" value="MFS general substrate transporter like domains"/>
    <property type="match status" value="1"/>
</dbReference>
<dbReference type="AlphaFoldDB" id="A0A2S0MJD8"/>
<feature type="transmembrane region" description="Helical" evidence="6">
    <location>
        <begin position="143"/>
        <end position="164"/>
    </location>
</feature>
<feature type="transmembrane region" description="Helical" evidence="6">
    <location>
        <begin position="203"/>
        <end position="222"/>
    </location>
</feature>
<dbReference type="PROSITE" id="PS50850">
    <property type="entry name" value="MFS"/>
    <property type="match status" value="1"/>
</dbReference>
<proteinExistence type="predicted"/>
<reference evidence="8 9" key="1">
    <citation type="submission" date="2018-03" db="EMBL/GenBank/DDBJ databases">
        <title>Genome sequencing of Ottowia sp.</title>
        <authorList>
            <person name="Kim S.-J."/>
            <person name="Heo J."/>
            <person name="Kwon S.-W."/>
        </authorList>
    </citation>
    <scope>NUCLEOTIDE SEQUENCE [LARGE SCALE GENOMIC DNA]</scope>
    <source>
        <strain evidence="8 9">KADR8-3</strain>
    </source>
</reference>
<dbReference type="PANTHER" id="PTHR42718">
    <property type="entry name" value="MAJOR FACILITATOR SUPERFAMILY MULTIDRUG TRANSPORTER MFSC"/>
    <property type="match status" value="1"/>
</dbReference>
<feature type="transmembrane region" description="Helical" evidence="6">
    <location>
        <begin position="80"/>
        <end position="103"/>
    </location>
</feature>
<dbReference type="GO" id="GO:0022857">
    <property type="term" value="F:transmembrane transporter activity"/>
    <property type="evidence" value="ECO:0007669"/>
    <property type="project" value="InterPro"/>
</dbReference>
<feature type="transmembrane region" description="Helical" evidence="6">
    <location>
        <begin position="430"/>
        <end position="450"/>
    </location>
</feature>
<feature type="transmembrane region" description="Helical" evidence="6">
    <location>
        <begin position="170"/>
        <end position="191"/>
    </location>
</feature>
<keyword evidence="4 6" id="KW-1133">Transmembrane helix</keyword>
<feature type="transmembrane region" description="Helical" evidence="6">
    <location>
        <begin position="396"/>
        <end position="418"/>
    </location>
</feature>
<accession>A0A2S0MJD8</accession>
<dbReference type="PANTHER" id="PTHR42718:SF9">
    <property type="entry name" value="MAJOR FACILITATOR SUPERFAMILY MULTIDRUG TRANSPORTER MFSC"/>
    <property type="match status" value="1"/>
</dbReference>
<organism evidence="8 9">
    <name type="scientific">Ottowia oryzae</name>
    <dbReference type="NCBI Taxonomy" id="2109914"/>
    <lineage>
        <taxon>Bacteria</taxon>
        <taxon>Pseudomonadati</taxon>
        <taxon>Pseudomonadota</taxon>
        <taxon>Betaproteobacteria</taxon>
        <taxon>Burkholderiales</taxon>
        <taxon>Comamonadaceae</taxon>
        <taxon>Ottowia</taxon>
    </lineage>
</organism>
<evidence type="ECO:0000256" key="2">
    <source>
        <dbReference type="ARBA" id="ARBA00022448"/>
    </source>
</evidence>
<dbReference type="OrthoDB" id="9807274at2"/>
<feature type="transmembrane region" description="Helical" evidence="6">
    <location>
        <begin position="228"/>
        <end position="247"/>
    </location>
</feature>
<evidence type="ECO:0000313" key="9">
    <source>
        <dbReference type="Proteomes" id="UP000239709"/>
    </source>
</evidence>
<evidence type="ECO:0000313" key="8">
    <source>
        <dbReference type="EMBL" id="AVO35937.1"/>
    </source>
</evidence>
<dbReference type="EMBL" id="CP027666">
    <property type="protein sequence ID" value="AVO35937.1"/>
    <property type="molecule type" value="Genomic_DNA"/>
</dbReference>
<feature type="transmembrane region" description="Helical" evidence="6">
    <location>
        <begin position="55"/>
        <end position="73"/>
    </location>
</feature>
<dbReference type="InterPro" id="IPR036259">
    <property type="entry name" value="MFS_trans_sf"/>
</dbReference>
<dbReference type="Pfam" id="PF07690">
    <property type="entry name" value="MFS_1"/>
    <property type="match status" value="1"/>
</dbReference>
<evidence type="ECO:0000256" key="1">
    <source>
        <dbReference type="ARBA" id="ARBA00004141"/>
    </source>
</evidence>
<sequence length="455" mass="46144">MPPRSQRRGSRWVLTVLCLAVMVAQVDTSIVMLATQAIGAHFRASVPALQWVVDSYNLSYAALLLTGGLLADLRGRRRLFMAGLALFTKASLLCALAPSVGVLVLGRALAGAGAGAACMIPASLALVRVVWPDTAARNRVLGIWAACNGLSLAIGPSLGALLLQHFGWRSVFLAVVPLGALALGGAWAWVPESADPQERAFDGGAQLLAAAALAALAVAAIHARAQPVLATVSLALSALALAGFVLVERARGPHALVPLDTFRIPAFRGAMVATVAMTFGMYGVLFLLPLDWQASGQLSAWQAGLALMPMALVFVLVSPFSGGLTRRAGARTLACGGLAVIAAGLLLAGWTAGAAPAWWATLLGLGLTGLGMGLATAPLMGLAVGAVPPGWAGTAAALINVARMIGATVGVAVLGTLYAHAGAGAPGLRLAMTVAAAVQLASAALAWRALGRARR</sequence>
<keyword evidence="5 6" id="KW-0472">Membrane</keyword>
<keyword evidence="9" id="KW-1185">Reference proteome</keyword>
<evidence type="ECO:0000256" key="5">
    <source>
        <dbReference type="ARBA" id="ARBA00023136"/>
    </source>
</evidence>
<feature type="transmembrane region" description="Helical" evidence="6">
    <location>
        <begin position="358"/>
        <end position="384"/>
    </location>
</feature>
<dbReference type="InterPro" id="IPR011701">
    <property type="entry name" value="MFS"/>
</dbReference>
<gene>
    <name evidence="8" type="ORF">C6570_02920</name>
</gene>
<dbReference type="CDD" id="cd17321">
    <property type="entry name" value="MFS_MMR_MDR_like"/>
    <property type="match status" value="1"/>
</dbReference>
<keyword evidence="2" id="KW-0813">Transport</keyword>
<feature type="transmembrane region" description="Helical" evidence="6">
    <location>
        <begin position="332"/>
        <end position="352"/>
    </location>
</feature>